<dbReference type="PRINTS" id="PR00370">
    <property type="entry name" value="FMOXYGENASE"/>
</dbReference>
<dbReference type="EMBL" id="JAVRRJ010000003">
    <property type="protein sequence ID" value="KAK5086828.1"/>
    <property type="molecule type" value="Genomic_DNA"/>
</dbReference>
<dbReference type="GO" id="GO:0050661">
    <property type="term" value="F:NADP binding"/>
    <property type="evidence" value="ECO:0007669"/>
    <property type="project" value="InterPro"/>
</dbReference>
<evidence type="ECO:0000256" key="6">
    <source>
        <dbReference type="SAM" id="MobiDB-lite"/>
    </source>
</evidence>
<keyword evidence="5" id="KW-0560">Oxidoreductase</keyword>
<dbReference type="InterPro" id="IPR036188">
    <property type="entry name" value="FAD/NAD-bd_sf"/>
</dbReference>
<comment type="similarity">
    <text evidence="1">Belongs to the FMO family.</text>
</comment>
<feature type="region of interest" description="Disordered" evidence="6">
    <location>
        <begin position="492"/>
        <end position="515"/>
    </location>
</feature>
<feature type="compositionally biased region" description="Polar residues" evidence="6">
    <location>
        <begin position="500"/>
        <end position="515"/>
    </location>
</feature>
<dbReference type="AlphaFoldDB" id="A0AAN7T2S2"/>
<dbReference type="Proteomes" id="UP001309876">
    <property type="component" value="Unassembled WGS sequence"/>
</dbReference>
<dbReference type="PIRSF" id="PIRSF000332">
    <property type="entry name" value="FMO"/>
    <property type="match status" value="1"/>
</dbReference>
<evidence type="ECO:0008006" key="9">
    <source>
        <dbReference type="Google" id="ProtNLM"/>
    </source>
</evidence>
<protein>
    <recommendedName>
        <fullName evidence="9">Flavin-containing monooxygenase</fullName>
    </recommendedName>
</protein>
<evidence type="ECO:0000313" key="8">
    <source>
        <dbReference type="Proteomes" id="UP001309876"/>
    </source>
</evidence>
<dbReference type="InterPro" id="IPR000960">
    <property type="entry name" value="Flavin_mOase"/>
</dbReference>
<accession>A0AAN7T2S2</accession>
<dbReference type="PANTHER" id="PTHR23023">
    <property type="entry name" value="DIMETHYLANILINE MONOOXYGENASE"/>
    <property type="match status" value="1"/>
</dbReference>
<evidence type="ECO:0000256" key="4">
    <source>
        <dbReference type="ARBA" id="ARBA00022857"/>
    </source>
</evidence>
<evidence type="ECO:0000256" key="3">
    <source>
        <dbReference type="ARBA" id="ARBA00022827"/>
    </source>
</evidence>
<dbReference type="SUPFAM" id="SSF51905">
    <property type="entry name" value="FAD/NAD(P)-binding domain"/>
    <property type="match status" value="1"/>
</dbReference>
<keyword evidence="3" id="KW-0274">FAD</keyword>
<evidence type="ECO:0000256" key="5">
    <source>
        <dbReference type="ARBA" id="ARBA00023002"/>
    </source>
</evidence>
<reference evidence="7 8" key="1">
    <citation type="submission" date="2023-08" db="EMBL/GenBank/DDBJ databases">
        <title>Black Yeasts Isolated from many extreme environments.</title>
        <authorList>
            <person name="Coleine C."/>
            <person name="Stajich J.E."/>
            <person name="Selbmann L."/>
        </authorList>
    </citation>
    <scope>NUCLEOTIDE SEQUENCE [LARGE SCALE GENOMIC DNA]</scope>
    <source>
        <strain evidence="7 8">CCFEE 5910</strain>
    </source>
</reference>
<dbReference type="Pfam" id="PF00743">
    <property type="entry name" value="FMO-like"/>
    <property type="match status" value="1"/>
</dbReference>
<dbReference type="InterPro" id="IPR020946">
    <property type="entry name" value="Flavin_mOase-like"/>
</dbReference>
<keyword evidence="2" id="KW-0285">Flavoprotein</keyword>
<sequence length="515" mass="57097">MAGREPTVAVIGLGAQGLVTLKNLLEQGFNVTGFDRNDYVGGLWHYCAEHRISVLPSTVVNSSRERTCFTDFAFPEGTSPYPTATEIDQYLNAYCDNFNLWPHLRLSTGIQSIQRDNVRNGWLLTVQSTTSTSTETLFFEKLVMALGPHSRPNWPSIQDSDKFKGEIVHSIQFKGPSNFKGKRVMVVGVSNTAADTSTSLVNVADKIYLGHRDGAVVVPRYLKSGKSLDHDLTYRTGLIKDILEWYFPVASRKFLDSMISKISQSEFGAMDPAWRLEPRPSLLHQVPTVSETLVPTLRQGNIVSTAAPKRIVGDYDVELDDGTVVQVDSIICCTGYRLDLSILGEHDPTLTEPGQHNNLTPQLYQNMFSLQYPHSLAFVGIAITLLPAFIASDLSTMALAQLWSTKPGSPSLPAQVEMEKWYAEHLKWVAAVRSISPRGKFVKLSVQQGTWINFIQTAAGTNIEENLGYGSLQAWRYWLSNPRFLTGGKRGQEQGVQLRGSMTLSQKSETKGSNS</sequence>
<dbReference type="InterPro" id="IPR050346">
    <property type="entry name" value="FMO-like"/>
</dbReference>
<name>A0AAN7T2S2_9EURO</name>
<dbReference type="Gene3D" id="3.50.50.60">
    <property type="entry name" value="FAD/NAD(P)-binding domain"/>
    <property type="match status" value="1"/>
</dbReference>
<evidence type="ECO:0000313" key="7">
    <source>
        <dbReference type="EMBL" id="KAK5086828.1"/>
    </source>
</evidence>
<evidence type="ECO:0000256" key="2">
    <source>
        <dbReference type="ARBA" id="ARBA00022630"/>
    </source>
</evidence>
<keyword evidence="8" id="KW-1185">Reference proteome</keyword>
<dbReference type="GO" id="GO:0004499">
    <property type="term" value="F:N,N-dimethylaniline monooxygenase activity"/>
    <property type="evidence" value="ECO:0007669"/>
    <property type="project" value="InterPro"/>
</dbReference>
<comment type="caution">
    <text evidence="7">The sequence shown here is derived from an EMBL/GenBank/DDBJ whole genome shotgun (WGS) entry which is preliminary data.</text>
</comment>
<evidence type="ECO:0000256" key="1">
    <source>
        <dbReference type="ARBA" id="ARBA00009183"/>
    </source>
</evidence>
<gene>
    <name evidence="7" type="ORF">LTR05_003996</name>
</gene>
<proteinExistence type="inferred from homology"/>
<dbReference type="GO" id="GO:0050660">
    <property type="term" value="F:flavin adenine dinucleotide binding"/>
    <property type="evidence" value="ECO:0007669"/>
    <property type="project" value="InterPro"/>
</dbReference>
<organism evidence="7 8">
    <name type="scientific">Lithohypha guttulata</name>
    <dbReference type="NCBI Taxonomy" id="1690604"/>
    <lineage>
        <taxon>Eukaryota</taxon>
        <taxon>Fungi</taxon>
        <taxon>Dikarya</taxon>
        <taxon>Ascomycota</taxon>
        <taxon>Pezizomycotina</taxon>
        <taxon>Eurotiomycetes</taxon>
        <taxon>Chaetothyriomycetidae</taxon>
        <taxon>Chaetothyriales</taxon>
        <taxon>Trichomeriaceae</taxon>
        <taxon>Lithohypha</taxon>
    </lineage>
</organism>
<keyword evidence="4" id="KW-0521">NADP</keyword>